<proteinExistence type="inferred from homology"/>
<sequence>MAVSRLSRLKAFVTIIATTSGVTNPKWFAPSLSDVNNLTSATLCRGNCSGLGNWCNEPRVRPSNYAPPTSEFELQYVELIHRHHKRTPYASNSFPVDSNIWNCDDASILHLIHPLRGPQPAVVYRQELRPYQNSWKSPNRNASCAFPQITTDGLLDSWQHGNDLYDVYHGLVGLLPSRNEDAKSVVRYRATNNVITQQVAAMVIGGMWRDSGPFPLLIQPSGIDSLEPQYDCPAANERFSSIVSNTNTVWRKHLVSSTQLFRTLDNITLVHPLDPTFHSSFDHYFDNLSARQCHSMPMPCRPESGSKTPHCVSQEVADAVFRIGHWEYNHIYRDHPSSLLASAASFGSWIGELTTNLRDSMNGSSKIVYSHNVAHDGSIARLLSILQFEYMRWPGMGAEIVFELYRRKSKPSRHRPIDGDTPVRRQQNPPLAAANCLSGSMIPRARTCSPAITPTVASQSASGTLSNLGHPDNSNFYLRLLFDGQPLKSSNPSLGVIDMVPVDTVLEYFDNLVGKEGGLVESLCQTC</sequence>
<accession>A0A367LJ06</accession>
<gene>
    <name evidence="3" type="ORF">L249_6007</name>
</gene>
<dbReference type="InterPro" id="IPR050645">
    <property type="entry name" value="Histidine_acid_phosphatase"/>
</dbReference>
<evidence type="ECO:0008006" key="5">
    <source>
        <dbReference type="Google" id="ProtNLM"/>
    </source>
</evidence>
<dbReference type="AlphaFoldDB" id="A0A367LJ06"/>
<protein>
    <recommendedName>
        <fullName evidence="5">Histidine acid phosphatase</fullName>
    </recommendedName>
</protein>
<feature type="region of interest" description="Disordered" evidence="2">
    <location>
        <begin position="411"/>
        <end position="430"/>
    </location>
</feature>
<organism evidence="3 4">
    <name type="scientific">Ophiocordyceps polyrhachis-furcata BCC 54312</name>
    <dbReference type="NCBI Taxonomy" id="1330021"/>
    <lineage>
        <taxon>Eukaryota</taxon>
        <taxon>Fungi</taxon>
        <taxon>Dikarya</taxon>
        <taxon>Ascomycota</taxon>
        <taxon>Pezizomycotina</taxon>
        <taxon>Sordariomycetes</taxon>
        <taxon>Hypocreomycetidae</taxon>
        <taxon>Hypocreales</taxon>
        <taxon>Ophiocordycipitaceae</taxon>
        <taxon>Ophiocordyceps</taxon>
    </lineage>
</organism>
<dbReference type="Proteomes" id="UP000253664">
    <property type="component" value="Unassembled WGS sequence"/>
</dbReference>
<evidence type="ECO:0000313" key="4">
    <source>
        <dbReference type="Proteomes" id="UP000253664"/>
    </source>
</evidence>
<dbReference type="PANTHER" id="PTHR11567:SF195">
    <property type="entry name" value="ACID PHOSPHATASE, PUTATIVE (AFU_ORTHOLOGUE AFUA_3G14570)-RELATED"/>
    <property type="match status" value="1"/>
</dbReference>
<dbReference type="PANTHER" id="PTHR11567">
    <property type="entry name" value="ACID PHOSPHATASE-RELATED"/>
    <property type="match status" value="1"/>
</dbReference>
<dbReference type="GO" id="GO:0016791">
    <property type="term" value="F:phosphatase activity"/>
    <property type="evidence" value="ECO:0007669"/>
    <property type="project" value="TreeGrafter"/>
</dbReference>
<dbReference type="InterPro" id="IPR000560">
    <property type="entry name" value="His_Pase_clade-2"/>
</dbReference>
<comment type="similarity">
    <text evidence="1">Belongs to the histidine acid phosphatase family.</text>
</comment>
<dbReference type="InterPro" id="IPR029033">
    <property type="entry name" value="His_PPase_superfam"/>
</dbReference>
<name>A0A367LJ06_9HYPO</name>
<dbReference type="SUPFAM" id="SSF53254">
    <property type="entry name" value="Phosphoglycerate mutase-like"/>
    <property type="match status" value="1"/>
</dbReference>
<evidence type="ECO:0000256" key="1">
    <source>
        <dbReference type="ARBA" id="ARBA00005375"/>
    </source>
</evidence>
<dbReference type="Pfam" id="PF00328">
    <property type="entry name" value="His_Phos_2"/>
    <property type="match status" value="1"/>
</dbReference>
<dbReference type="EMBL" id="LKCN02000004">
    <property type="protein sequence ID" value="RCI14357.1"/>
    <property type="molecule type" value="Genomic_DNA"/>
</dbReference>
<reference evidence="3 4" key="1">
    <citation type="journal article" date="2015" name="BMC Genomics">
        <title>Insights from the genome of Ophiocordyceps polyrhachis-furcata to pathogenicity and host specificity in insect fungi.</title>
        <authorList>
            <person name="Wichadakul D."/>
            <person name="Kobmoo N."/>
            <person name="Ingsriswang S."/>
            <person name="Tangphatsornruang S."/>
            <person name="Chantasingh D."/>
            <person name="Luangsa-ard J.J."/>
            <person name="Eurwilaichitr L."/>
        </authorList>
    </citation>
    <scope>NUCLEOTIDE SEQUENCE [LARGE SCALE GENOMIC DNA]</scope>
    <source>
        <strain evidence="3 4">BCC 54312</strain>
    </source>
</reference>
<keyword evidence="4" id="KW-1185">Reference proteome</keyword>
<evidence type="ECO:0000313" key="3">
    <source>
        <dbReference type="EMBL" id="RCI14357.1"/>
    </source>
</evidence>
<evidence type="ECO:0000256" key="2">
    <source>
        <dbReference type="SAM" id="MobiDB-lite"/>
    </source>
</evidence>
<dbReference type="Gene3D" id="3.40.50.1240">
    <property type="entry name" value="Phosphoglycerate mutase-like"/>
    <property type="match status" value="1"/>
</dbReference>
<comment type="caution">
    <text evidence="3">The sequence shown here is derived from an EMBL/GenBank/DDBJ whole genome shotgun (WGS) entry which is preliminary data.</text>
</comment>
<dbReference type="OrthoDB" id="10262962at2759"/>